<dbReference type="Proteomes" id="UP000295008">
    <property type="component" value="Unassembled WGS sequence"/>
</dbReference>
<gene>
    <name evidence="2" type="ORF">EDC14_10542</name>
</gene>
<dbReference type="Pfam" id="PF21688">
    <property type="entry name" value="FAD-depend_C"/>
    <property type="match status" value="1"/>
</dbReference>
<feature type="domain" description="FAD-dependent protein C-terminal" evidence="1">
    <location>
        <begin position="285"/>
        <end position="482"/>
    </location>
</feature>
<dbReference type="InterPro" id="IPR036188">
    <property type="entry name" value="FAD/NAD-bd_sf"/>
</dbReference>
<dbReference type="InterPro" id="IPR049516">
    <property type="entry name" value="FAD-depend_C"/>
</dbReference>
<reference evidence="2 3" key="1">
    <citation type="submission" date="2019-03" db="EMBL/GenBank/DDBJ databases">
        <title>Genomic Encyclopedia of Type Strains, Phase IV (KMG-IV): sequencing the most valuable type-strain genomes for metagenomic binning, comparative biology and taxonomic classification.</title>
        <authorList>
            <person name="Goeker M."/>
        </authorList>
    </citation>
    <scope>NUCLEOTIDE SEQUENCE [LARGE SCALE GENOMIC DNA]</scope>
    <source>
        <strain evidence="2 3">LX-B</strain>
    </source>
</reference>
<evidence type="ECO:0000313" key="3">
    <source>
        <dbReference type="Proteomes" id="UP000295008"/>
    </source>
</evidence>
<organism evidence="2 3">
    <name type="scientific">Hydrogenispora ethanolica</name>
    <dbReference type="NCBI Taxonomy" id="1082276"/>
    <lineage>
        <taxon>Bacteria</taxon>
        <taxon>Bacillati</taxon>
        <taxon>Bacillota</taxon>
        <taxon>Hydrogenispora</taxon>
    </lineage>
</organism>
<accession>A0A4R1QXH9</accession>
<dbReference type="Gene3D" id="3.30.70.2700">
    <property type="match status" value="1"/>
</dbReference>
<dbReference type="Gene3D" id="3.50.50.60">
    <property type="entry name" value="FAD/NAD(P)-binding domain"/>
    <property type="match status" value="2"/>
</dbReference>
<dbReference type="AlphaFoldDB" id="A0A4R1QXH9"/>
<sequence>MRLMVSQFKTGLELEEAQLAGALARELQLPAGSISGLEIRRKSLDARREPSFVYTLVFEVGFSEYELEALLQKNPNLKPYAAAAESGIDIYANPIAAPDQRPVIVGAGPAGLFAGFRLAAAGWRPVILERGDGLAERVGKVQAFWNGGALDPESNIQYGSGGAGTFSDGKLTTRIKDPRTATILDILVRLGAPPEIRYWQYPHIGTDLLRQIIAGLEDFIRERGGEIRFRHRLTDLAYPQAGPIRLTVNGERELETDRLILATGNSARDIYRMLRRRGLGLKAKPFAVGLRIEHPQELIDRAQYGRWAGHPKLGPAEYHLTYQHRASGRGVYSFCMCPGGMVIGATSLAGAVVTNGMSFHARDSGVANAALIVTVGPRDFGGDAELAGLEYQEALERKAFTLGGGGFYAPAQRVGDFLRHRPSSSFGALAPSYRPGVRPANLRELFPAELGQALADGIVQFGRQVKGFDWPDAVLTGAETRTSAPVRIERGEDRQALGFPGIYPVGEGAGYAGGIVSSALDGWKTAETVLERSQ</sequence>
<dbReference type="InterPro" id="IPR028348">
    <property type="entry name" value="FAD-binding_protein"/>
</dbReference>
<evidence type="ECO:0000313" key="2">
    <source>
        <dbReference type="EMBL" id="TCL55720.1"/>
    </source>
</evidence>
<dbReference type="PANTHER" id="PTHR42842:SF3">
    <property type="entry name" value="FAD_NAD(P)-BINDING OXIDOREDUCTASE FAMILY PROTEIN"/>
    <property type="match status" value="1"/>
</dbReference>
<dbReference type="SUPFAM" id="SSF51905">
    <property type="entry name" value="FAD/NAD(P)-binding domain"/>
    <property type="match status" value="1"/>
</dbReference>
<keyword evidence="3" id="KW-1185">Reference proteome</keyword>
<evidence type="ECO:0000259" key="1">
    <source>
        <dbReference type="Pfam" id="PF21688"/>
    </source>
</evidence>
<name>A0A4R1QXH9_HYDET</name>
<comment type="caution">
    <text evidence="2">The sequence shown here is derived from an EMBL/GenBank/DDBJ whole genome shotgun (WGS) entry which is preliminary data.</text>
</comment>
<dbReference type="PANTHER" id="PTHR42842">
    <property type="entry name" value="FAD/NAD(P)-BINDING OXIDOREDUCTASE"/>
    <property type="match status" value="1"/>
</dbReference>
<proteinExistence type="predicted"/>
<protein>
    <recommendedName>
        <fullName evidence="1">FAD-dependent protein C-terminal domain-containing protein</fullName>
    </recommendedName>
</protein>
<dbReference type="EMBL" id="SLUN01000054">
    <property type="protein sequence ID" value="TCL55720.1"/>
    <property type="molecule type" value="Genomic_DNA"/>
</dbReference>
<dbReference type="PIRSF" id="PIRSF038984">
    <property type="entry name" value="FAD_binding_protein"/>
    <property type="match status" value="1"/>
</dbReference>